<feature type="compositionally biased region" description="Basic residues" evidence="1">
    <location>
        <begin position="198"/>
        <end position="213"/>
    </location>
</feature>
<feature type="compositionally biased region" description="Basic residues" evidence="1">
    <location>
        <begin position="381"/>
        <end position="391"/>
    </location>
</feature>
<feature type="compositionally biased region" description="Low complexity" evidence="1">
    <location>
        <begin position="30"/>
        <end position="45"/>
    </location>
</feature>
<feature type="region of interest" description="Disordered" evidence="1">
    <location>
        <begin position="796"/>
        <end position="824"/>
    </location>
</feature>
<dbReference type="AlphaFoldDB" id="A0A9W2VVS3"/>
<name>A0A9W2VVS3_PANPR</name>
<feature type="compositionally biased region" description="Pro residues" evidence="1">
    <location>
        <begin position="556"/>
        <end position="584"/>
    </location>
</feature>
<feature type="region of interest" description="Disordered" evidence="1">
    <location>
        <begin position="507"/>
        <end position="531"/>
    </location>
</feature>
<feature type="compositionally biased region" description="Low complexity" evidence="1">
    <location>
        <begin position="332"/>
        <end position="341"/>
    </location>
</feature>
<feature type="compositionally biased region" description="Pro residues" evidence="1">
    <location>
        <begin position="154"/>
        <end position="165"/>
    </location>
</feature>
<feature type="region of interest" description="Disordered" evidence="1">
    <location>
        <begin position="1"/>
        <end position="495"/>
    </location>
</feature>
<protein>
    <submittedName>
        <fullName evidence="3">Collagen alpha-1(I) chain-like</fullName>
    </submittedName>
</protein>
<evidence type="ECO:0000313" key="2">
    <source>
        <dbReference type="Proteomes" id="UP001165780"/>
    </source>
</evidence>
<proteinExistence type="predicted"/>
<evidence type="ECO:0000313" key="3">
    <source>
        <dbReference type="RefSeq" id="XP_053762799.1"/>
    </source>
</evidence>
<feature type="compositionally biased region" description="Basic and acidic residues" evidence="1">
    <location>
        <begin position="74"/>
        <end position="85"/>
    </location>
</feature>
<reference evidence="3" key="1">
    <citation type="submission" date="2025-08" db="UniProtKB">
        <authorList>
            <consortium name="RefSeq"/>
        </authorList>
    </citation>
    <scope>IDENTIFICATION</scope>
    <source>
        <tissue evidence="3">Whole blood</tissue>
    </source>
</reference>
<feature type="compositionally biased region" description="Low complexity" evidence="1">
    <location>
        <begin position="93"/>
        <end position="107"/>
    </location>
</feature>
<feature type="region of interest" description="Disordered" evidence="1">
    <location>
        <begin position="546"/>
        <end position="584"/>
    </location>
</feature>
<feature type="compositionally biased region" description="Basic and acidic residues" evidence="1">
    <location>
        <begin position="449"/>
        <end position="459"/>
    </location>
</feature>
<evidence type="ECO:0000256" key="1">
    <source>
        <dbReference type="SAM" id="MobiDB-lite"/>
    </source>
</evidence>
<organism evidence="2 3">
    <name type="scientific">Panthera pardus</name>
    <name type="common">Leopard</name>
    <name type="synonym">Felis pardus</name>
    <dbReference type="NCBI Taxonomy" id="9691"/>
    <lineage>
        <taxon>Eukaryota</taxon>
        <taxon>Metazoa</taxon>
        <taxon>Chordata</taxon>
        <taxon>Craniata</taxon>
        <taxon>Vertebrata</taxon>
        <taxon>Euteleostomi</taxon>
        <taxon>Mammalia</taxon>
        <taxon>Eutheria</taxon>
        <taxon>Laurasiatheria</taxon>
        <taxon>Carnivora</taxon>
        <taxon>Feliformia</taxon>
        <taxon>Felidae</taxon>
        <taxon>Pantherinae</taxon>
        <taxon>Panthera</taxon>
    </lineage>
</organism>
<keyword evidence="2" id="KW-1185">Reference proteome</keyword>
<accession>A0A9W2VVS3</accession>
<dbReference type="RefSeq" id="XP_053762799.1">
    <property type="nucleotide sequence ID" value="XM_053906824.1"/>
</dbReference>
<dbReference type="Proteomes" id="UP001165780">
    <property type="component" value="Unplaced"/>
</dbReference>
<feature type="compositionally biased region" description="Basic and acidic residues" evidence="1">
    <location>
        <begin position="166"/>
        <end position="180"/>
    </location>
</feature>
<gene>
    <name evidence="3" type="primary">LOC128778213</name>
</gene>
<feature type="compositionally biased region" description="Low complexity" evidence="1">
    <location>
        <begin position="420"/>
        <end position="434"/>
    </location>
</feature>
<feature type="compositionally biased region" description="Low complexity" evidence="1">
    <location>
        <begin position="246"/>
        <end position="255"/>
    </location>
</feature>
<feature type="compositionally biased region" description="Low complexity" evidence="1">
    <location>
        <begin position="272"/>
        <end position="292"/>
    </location>
</feature>
<feature type="compositionally biased region" description="Low complexity" evidence="1">
    <location>
        <begin position="302"/>
        <end position="316"/>
    </location>
</feature>
<dbReference type="GeneID" id="128778213"/>
<sequence length="876" mass="90548">MPHRSPGPGPRSDVCSPKDEGLGLGGPTGSGVDCTRGGGRTLLSRGRARRSSSGGGAARCPAGGRPVCAARAACGRDEDCPPRPERRGRRGRAGSSIVSASAANGAGPSEREVSVAARRPGSARGPGVCAAGHLAARDPPRPGRPRRRAAPAGPGDPPRGPPPRPDPARPARDATRRERQGAPGARRGPRRFEAGLRPARRRSRSPGRPRGALRKVQPSARRCVPAGAAERGLRKAGPPGSGAGAGARARPRAGSFIAGRSGCPHPHPHPRSPAAASSGLPPGRAAPALGRARAGRGGSGGSARARAGLSGARGSPPLRSCGEATRRPHPARAPGRPGAPRESGRRDPWGRGAARRRPEGKASRGSRGLPAVTQTLPPRPGPRRQRGRRDRRSFAWAGLLRSGGGLEGEQRGRGDPSEPPASARALAARPGLGSDAPRGPGEAAFRAQLDPRDGGRRGAEAAGPASKRANPDFPQAALSRAPQGPGDPIAEGLEEGLRKAAWTPLAQLSGHRASQARAVRDSGKAPRCGQPWGLGRKGLAVCYRRRQEKQGASSPVSPPSSPVPPPDSPVPPQLPAPPSCSPVPPPGSPVVALHPLASLPWDLGHTASLLAQVFPGGEMAPHPSTWRQTVPGPATFRNMCPRPREVVVGRSRPVAPIGQGTRCVQTATGRPSRHVSLKVTTLSYPSWARSPGAGSRKRQVGAARRPRGLGWPGAALGLVFTAGACAPSLGRPRPETAVFPVLDEFVSLPVIVAQRTHHVSGPERVCKESLSPTWPCSPLPPASDLPKLVSTAPCVTNGREPRVSRGPQAGGRCPRSHEPASPVGSSVMASTLLLNLLIQAERLALGTQHNYSEAQSWRGAGGRVVKQGLRERVRLA</sequence>